<dbReference type="Gene3D" id="3.40.50.1390">
    <property type="entry name" value="Resolvase, N-terminal catalytic domain"/>
    <property type="match status" value="1"/>
</dbReference>
<dbReference type="Pfam" id="PF00239">
    <property type="entry name" value="Resolvase"/>
    <property type="match status" value="1"/>
</dbReference>
<dbReference type="InterPro" id="IPR006119">
    <property type="entry name" value="Resolv_N"/>
</dbReference>
<dbReference type="RefSeq" id="WP_191798101.1">
    <property type="nucleotide sequence ID" value="NZ_JACSQQ010000050.1"/>
</dbReference>
<keyword evidence="4" id="KW-1185">Reference proteome</keyword>
<dbReference type="EMBL" id="JACSQQ010000050">
    <property type="protein sequence ID" value="MBD7952366.1"/>
    <property type="molecule type" value="Genomic_DNA"/>
</dbReference>
<dbReference type="SUPFAM" id="SSF53041">
    <property type="entry name" value="Resolvase-like"/>
    <property type="match status" value="1"/>
</dbReference>
<organism evidence="3 4">
    <name type="scientific">Oerskovia rustica</name>
    <dbReference type="NCBI Taxonomy" id="2762237"/>
    <lineage>
        <taxon>Bacteria</taxon>
        <taxon>Bacillati</taxon>
        <taxon>Actinomycetota</taxon>
        <taxon>Actinomycetes</taxon>
        <taxon>Micrococcales</taxon>
        <taxon>Cellulomonadaceae</taxon>
        <taxon>Oerskovia</taxon>
    </lineage>
</organism>
<comment type="caution">
    <text evidence="3">The sequence shown here is derived from an EMBL/GenBank/DDBJ whole genome shotgun (WGS) entry which is preliminary data.</text>
</comment>
<evidence type="ECO:0000259" key="2">
    <source>
        <dbReference type="PROSITE" id="PS51737"/>
    </source>
</evidence>
<dbReference type="PROSITE" id="PS51737">
    <property type="entry name" value="RECOMBINASE_DNA_BIND"/>
    <property type="match status" value="1"/>
</dbReference>
<evidence type="ECO:0000259" key="1">
    <source>
        <dbReference type="PROSITE" id="PS51736"/>
    </source>
</evidence>
<dbReference type="InterPro" id="IPR036162">
    <property type="entry name" value="Resolvase-like_N_sf"/>
</dbReference>
<evidence type="ECO:0000313" key="4">
    <source>
        <dbReference type="Proteomes" id="UP000641803"/>
    </source>
</evidence>
<dbReference type="PANTHER" id="PTHR30461:SF23">
    <property type="entry name" value="DNA RECOMBINASE-RELATED"/>
    <property type="match status" value="1"/>
</dbReference>
<dbReference type="PROSITE" id="PS51736">
    <property type="entry name" value="RECOMBINASES_3"/>
    <property type="match status" value="1"/>
</dbReference>
<proteinExistence type="predicted"/>
<dbReference type="InterPro" id="IPR011109">
    <property type="entry name" value="DNA_bind_recombinase_dom"/>
</dbReference>
<dbReference type="Pfam" id="PF07508">
    <property type="entry name" value="Recombinase"/>
    <property type="match status" value="1"/>
</dbReference>
<gene>
    <name evidence="3" type="ORF">H9652_18355</name>
</gene>
<dbReference type="InterPro" id="IPR038109">
    <property type="entry name" value="DNA_bind_recomb_sf"/>
</dbReference>
<protein>
    <submittedName>
        <fullName evidence="3">Recombinase family protein</fullName>
    </submittedName>
</protein>
<evidence type="ECO:0000313" key="3">
    <source>
        <dbReference type="EMBL" id="MBD7952366.1"/>
    </source>
</evidence>
<dbReference type="Gene3D" id="3.90.1750.20">
    <property type="entry name" value="Putative Large Serine Recombinase, Chain B, Domain 2"/>
    <property type="match status" value="1"/>
</dbReference>
<dbReference type="Proteomes" id="UP000641803">
    <property type="component" value="Unassembled WGS sequence"/>
</dbReference>
<dbReference type="InterPro" id="IPR050639">
    <property type="entry name" value="SSR_resolvase"/>
</dbReference>
<reference evidence="3 4" key="1">
    <citation type="submission" date="2020-08" db="EMBL/GenBank/DDBJ databases">
        <title>A Genomic Blueprint of the Chicken Gut Microbiome.</title>
        <authorList>
            <person name="Gilroy R."/>
            <person name="Ravi A."/>
            <person name="Getino M."/>
            <person name="Pursley I."/>
            <person name="Horton D.L."/>
            <person name="Alikhan N.-F."/>
            <person name="Baker D."/>
            <person name="Gharbi K."/>
            <person name="Hall N."/>
            <person name="Watson M."/>
            <person name="Adriaenssens E.M."/>
            <person name="Foster-Nyarko E."/>
            <person name="Jarju S."/>
            <person name="Secka A."/>
            <person name="Antonio M."/>
            <person name="Oren A."/>
            <person name="Chaudhuri R."/>
            <person name="La Ragione R.M."/>
            <person name="Hildebrand F."/>
            <person name="Pallen M.J."/>
        </authorList>
    </citation>
    <scope>NUCLEOTIDE SEQUENCE [LARGE SCALE GENOMIC DNA]</scope>
    <source>
        <strain evidence="3 4">Sa4CUA1</strain>
    </source>
</reference>
<dbReference type="SMART" id="SM00857">
    <property type="entry name" value="Resolvase"/>
    <property type="match status" value="1"/>
</dbReference>
<sequence length="461" mass="49691">MRAAVYVRISRDREGAGLGVERQEQDCRELADRIGWNVVDVYADNDLSAYSGKPRPAYRRMLEDIGVGKVDAVVAWHSDRLHRKVAELEEFVSICEAHGTAVQTVRSGTVDLATASGRMVARMLGAASQHEIDHARERMKRAKAQAAADGRWRGGRRPFGYEPDGVTVRPSEAAPLLEAARGLVAGRSLNALARDMNDAGVTTAEGKAIDGSNLRRLIQRPRNAGLIDQRGEIVGTASWDAIIPEDVWRAALAVLADPSRKTTTGPERRWLGSGLYLCGVCGSTLYVSLSNGAARSYRCPNRAHVTRDQPAVDAFVLEIVSGVLSRPDIATLFHTPDDGTGSAVRDQQEALRARLAAFEADYAAGLINGRQMADATARVNAELDALGAKAAARMRNTALGELADQTSPGNAFLTASLERQRAIVDALATVTIRPGRRGRPAGWRPGQGYTDLETVEVAPRV</sequence>
<name>A0ABR8RX44_9CELL</name>
<dbReference type="PANTHER" id="PTHR30461">
    <property type="entry name" value="DNA-INVERTASE FROM LAMBDOID PROPHAGE"/>
    <property type="match status" value="1"/>
</dbReference>
<feature type="domain" description="Recombinase" evidence="2">
    <location>
        <begin position="158"/>
        <end position="261"/>
    </location>
</feature>
<feature type="domain" description="Resolvase/invertase-type recombinase catalytic" evidence="1">
    <location>
        <begin position="2"/>
        <end position="150"/>
    </location>
</feature>
<dbReference type="CDD" id="cd00338">
    <property type="entry name" value="Ser_Recombinase"/>
    <property type="match status" value="1"/>
</dbReference>
<accession>A0ABR8RX44</accession>